<dbReference type="AlphaFoldDB" id="A0A366L396"/>
<dbReference type="Gene3D" id="2.60.120.200">
    <property type="match status" value="1"/>
</dbReference>
<keyword evidence="2" id="KW-1185">Reference proteome</keyword>
<name>A0A366L396_9SPHI</name>
<evidence type="ECO:0000313" key="2">
    <source>
        <dbReference type="Proteomes" id="UP000252081"/>
    </source>
</evidence>
<reference evidence="1 2" key="1">
    <citation type="submission" date="2018-07" db="EMBL/GenBank/DDBJ databases">
        <title>A draft genome of a endophytic bacteria, a new species of Pedobacter.</title>
        <authorList>
            <person name="Zhang Z.D."/>
            <person name="Chen Z.J."/>
        </authorList>
    </citation>
    <scope>NUCLEOTIDE SEQUENCE [LARGE SCALE GENOMIC DNA]</scope>
    <source>
        <strain evidence="1 2">RS10</strain>
    </source>
</reference>
<comment type="caution">
    <text evidence="1">The sequence shown here is derived from an EMBL/GenBank/DDBJ whole genome shotgun (WGS) entry which is preliminary data.</text>
</comment>
<evidence type="ECO:0000313" key="1">
    <source>
        <dbReference type="EMBL" id="RBQ07949.1"/>
    </source>
</evidence>
<proteinExistence type="predicted"/>
<dbReference type="PROSITE" id="PS51257">
    <property type="entry name" value="PROKAR_LIPOPROTEIN"/>
    <property type="match status" value="1"/>
</dbReference>
<dbReference type="Proteomes" id="UP000252081">
    <property type="component" value="Unassembled WGS sequence"/>
</dbReference>
<accession>A0A366L396</accession>
<protein>
    <recommendedName>
        <fullName evidence="3">Polysaccharide lyase-like protein</fullName>
    </recommendedName>
</protein>
<organism evidence="1 2">
    <name type="scientific">Pedobacter miscanthi</name>
    <dbReference type="NCBI Taxonomy" id="2259170"/>
    <lineage>
        <taxon>Bacteria</taxon>
        <taxon>Pseudomonadati</taxon>
        <taxon>Bacteroidota</taxon>
        <taxon>Sphingobacteriia</taxon>
        <taxon>Sphingobacteriales</taxon>
        <taxon>Sphingobacteriaceae</taxon>
        <taxon>Pedobacter</taxon>
    </lineage>
</organism>
<dbReference type="InterPro" id="IPR025975">
    <property type="entry name" value="Polysacc_lyase"/>
</dbReference>
<dbReference type="EMBL" id="QNQU01000007">
    <property type="protein sequence ID" value="RBQ07949.1"/>
    <property type="molecule type" value="Genomic_DNA"/>
</dbReference>
<gene>
    <name evidence="1" type="ORF">DRW42_10170</name>
</gene>
<sequence>MTNQKPQLTKNHMQKKSVYLKKYAAMAVLLLACSCSKMKDGLTSQSKDPGLSIPKFSTTSSGNLNYGDTILNITYENGTTTSGITGIKSTNATATDAAYMVSPGATGNYAIAHKVVYGDQGYYSDGNWRSESDAQQFIPARYFPGDERRYEVSVLLKDWPVWNQGDPTNESNFFQLKVSGGENVPLMLRAQRNAIRIRYQDVSTKDIVANLQPYVNQWIQFRIDVLWATTNTGYMKTYMKLPGQSDFTLVDQKTNYATFTGDVNAGNIGYIKWGLYVVPPNSTRTVYHDNIRIINLNHPPITAGLIWGNSIPDANPAYLDGPYTIASNITSPTSYNNTTHVYQHPNIKYLASQNIVYSNSTNPAPDPGDNVVGTPWSDFSRATLSASGLSGGLPGPGGRYLLTGWANAPSASTPSAFDPTEYYEFRLEPQTGYHFNFGDVNFTVLRGSTTHPNQFVLRSSVDNFASNISAPVSISGTTTPTVISFDASALYNISSAVTFRLYAYGATATSGNMLVGVNDFQVNGQVLPNP</sequence>
<evidence type="ECO:0008006" key="3">
    <source>
        <dbReference type="Google" id="ProtNLM"/>
    </source>
</evidence>
<dbReference type="Pfam" id="PF14099">
    <property type="entry name" value="Polysacc_lyase"/>
    <property type="match status" value="1"/>
</dbReference>